<evidence type="ECO:0000259" key="3">
    <source>
        <dbReference type="Pfam" id="PF04233"/>
    </source>
</evidence>
<evidence type="ECO:0000256" key="2">
    <source>
        <dbReference type="SAM" id="MobiDB-lite"/>
    </source>
</evidence>
<feature type="domain" description="Phage head morphogenesis" evidence="3">
    <location>
        <begin position="137"/>
        <end position="228"/>
    </location>
</feature>
<dbReference type="NCBIfam" id="TIGR01641">
    <property type="entry name" value="phageSPP1_gp7"/>
    <property type="match status" value="1"/>
</dbReference>
<dbReference type="InterPro" id="IPR006528">
    <property type="entry name" value="Phage_head_morphogenesis_dom"/>
</dbReference>
<dbReference type="InterPro" id="IPR024079">
    <property type="entry name" value="MetalloPept_cat_dom_sf"/>
</dbReference>
<dbReference type="Gene3D" id="3.40.390.10">
    <property type="entry name" value="Collagenase (Catalytic Domain)"/>
    <property type="match status" value="1"/>
</dbReference>
<protein>
    <submittedName>
        <fullName evidence="4">Minor capsid component</fullName>
    </submittedName>
</protein>
<name>A0A8S5MA43_9CAUD</name>
<dbReference type="GO" id="GO:0008237">
    <property type="term" value="F:metallopeptidase activity"/>
    <property type="evidence" value="ECO:0007669"/>
    <property type="project" value="InterPro"/>
</dbReference>
<proteinExistence type="predicted"/>
<dbReference type="Pfam" id="PF04233">
    <property type="entry name" value="Phage_Mu_F"/>
    <property type="match status" value="1"/>
</dbReference>
<accession>A0A8S5MA43</accession>
<evidence type="ECO:0000256" key="1">
    <source>
        <dbReference type="SAM" id="Coils"/>
    </source>
</evidence>
<dbReference type="EMBL" id="BK014852">
    <property type="protein sequence ID" value="DAD78811.1"/>
    <property type="molecule type" value="Genomic_DNA"/>
</dbReference>
<feature type="region of interest" description="Disordered" evidence="2">
    <location>
        <begin position="237"/>
        <end position="256"/>
    </location>
</feature>
<sequence>MPAVAHRYFGAMHQSLSLQYAPCDCEACQEAQLSSPPTPPQKGGEIDVTKVAKKAFDYLHKKGTYKPEDLTKYKAYRDLIMATAEVFNTAIPHEVPDEMRTYLEKDVFIFSGLKTHTQLTEARSKLKDEQGNVRPYYQFEQEILKLNNTYNRNYLEAEYQFAVQSAQSAANWANLQEDTSRYWLEYRTAGDERVRQSHAALAGICLPKDDAFWTEYYPPNGWRCRCTAVEVLARENTKSNPETAKKAGEEATTQIGKSGKNKLEMFRFNPGQEKKVFPPTNTYTQVVGAGEAQQVLNNMQQRQEPEYTPTNIPTYESQLNITVNRSIFEGLTRETPLYFREPIGYRAMSGAYYSPTSNFVKIPIDSRRRESNWYAEAVVYHEFGHAIDTHIGMRQDSRIKDVMDKHRNIFAEDRNKGYLEIQRNLNEKMREAQRENNHNLMEQIGACSDTLMSLNSNFGSGHSRRYFSIDGMKEAEFIAHAFENTFAGNEVFREVMPDLYQDTIQMIRSFIPE</sequence>
<reference evidence="4" key="1">
    <citation type="journal article" date="2021" name="Proc. Natl. Acad. Sci. U.S.A.">
        <title>A Catalog of Tens of Thousands of Viruses from Human Metagenomes Reveals Hidden Associations with Chronic Diseases.</title>
        <authorList>
            <person name="Tisza M.J."/>
            <person name="Buck C.B."/>
        </authorList>
    </citation>
    <scope>NUCLEOTIDE SEQUENCE</scope>
    <source>
        <strain evidence="4">Ct1Js5</strain>
    </source>
</reference>
<keyword evidence="1" id="KW-0175">Coiled coil</keyword>
<organism evidence="4">
    <name type="scientific">Myoviridae sp. ct1Js5</name>
    <dbReference type="NCBI Taxonomy" id="2826601"/>
    <lineage>
        <taxon>Viruses</taxon>
        <taxon>Duplodnaviria</taxon>
        <taxon>Heunggongvirae</taxon>
        <taxon>Uroviricota</taxon>
        <taxon>Caudoviricetes</taxon>
    </lineage>
</organism>
<evidence type="ECO:0000313" key="4">
    <source>
        <dbReference type="EMBL" id="DAD78811.1"/>
    </source>
</evidence>
<feature type="coiled-coil region" evidence="1">
    <location>
        <begin position="415"/>
        <end position="442"/>
    </location>
</feature>
<feature type="compositionally biased region" description="Basic and acidic residues" evidence="2">
    <location>
        <begin position="237"/>
        <end position="249"/>
    </location>
</feature>